<feature type="compositionally biased region" description="Basic and acidic residues" evidence="1">
    <location>
        <begin position="2349"/>
        <end position="2361"/>
    </location>
</feature>
<protein>
    <submittedName>
        <fullName evidence="4">Uncharacterized protein</fullName>
    </submittedName>
</protein>
<keyword evidence="2" id="KW-0812">Transmembrane</keyword>
<feature type="transmembrane region" description="Helical" evidence="2">
    <location>
        <begin position="1764"/>
        <end position="1787"/>
    </location>
</feature>
<keyword evidence="5" id="KW-1185">Reference proteome</keyword>
<keyword evidence="3" id="KW-0732">Signal</keyword>
<comment type="caution">
    <text evidence="4">The sequence shown here is derived from an EMBL/GenBank/DDBJ whole genome shotgun (WGS) entry which is preliminary data.</text>
</comment>
<gene>
    <name evidence="4" type="ORF">LSCM1_02103</name>
</gene>
<dbReference type="GeneID" id="92512205"/>
<evidence type="ECO:0000256" key="1">
    <source>
        <dbReference type="SAM" id="MobiDB-lite"/>
    </source>
</evidence>
<feature type="region of interest" description="Disordered" evidence="1">
    <location>
        <begin position="2265"/>
        <end position="2286"/>
    </location>
</feature>
<evidence type="ECO:0000313" key="5">
    <source>
        <dbReference type="Proteomes" id="UP000673552"/>
    </source>
</evidence>
<reference evidence="4 5" key="1">
    <citation type="submission" date="2021-03" db="EMBL/GenBank/DDBJ databases">
        <title>Leishmania (Mundinia) martiniquensis Genome sequencing and assembly.</title>
        <authorList>
            <person name="Almutairi H."/>
            <person name="Gatherer D."/>
        </authorList>
    </citation>
    <scope>NUCLEOTIDE SEQUENCE [LARGE SCALE GENOMIC DNA]</scope>
    <source>
        <strain evidence="4">LSCM1</strain>
    </source>
</reference>
<dbReference type="OrthoDB" id="263823at2759"/>
<accession>A0A836H0H0</accession>
<feature type="signal peptide" evidence="3">
    <location>
        <begin position="1"/>
        <end position="31"/>
    </location>
</feature>
<keyword evidence="2" id="KW-0472">Membrane</keyword>
<dbReference type="PANTHER" id="PTHR40738">
    <property type="entry name" value="MEMBRANE-ASSOCIATED PROTEIN"/>
    <property type="match status" value="1"/>
</dbReference>
<evidence type="ECO:0000313" key="4">
    <source>
        <dbReference type="EMBL" id="KAG5468130.1"/>
    </source>
</evidence>
<dbReference type="Proteomes" id="UP000673552">
    <property type="component" value="Chromosome 34"/>
</dbReference>
<feature type="region of interest" description="Disordered" evidence="1">
    <location>
        <begin position="1113"/>
        <end position="1132"/>
    </location>
</feature>
<dbReference type="PANTHER" id="PTHR40738:SF1">
    <property type="entry name" value="MEMBRANE-ASSOCIATED PROTEIN"/>
    <property type="match status" value="1"/>
</dbReference>
<keyword evidence="2" id="KW-1133">Transmembrane helix</keyword>
<feature type="compositionally biased region" description="Polar residues" evidence="1">
    <location>
        <begin position="1113"/>
        <end position="1123"/>
    </location>
</feature>
<dbReference type="KEGG" id="lmat:92512205"/>
<dbReference type="EMBL" id="JAFEUZ010000034">
    <property type="protein sequence ID" value="KAG5468130.1"/>
    <property type="molecule type" value="Genomic_DNA"/>
</dbReference>
<feature type="region of interest" description="Disordered" evidence="1">
    <location>
        <begin position="2067"/>
        <end position="2111"/>
    </location>
</feature>
<feature type="compositionally biased region" description="Low complexity" evidence="1">
    <location>
        <begin position="2362"/>
        <end position="2371"/>
    </location>
</feature>
<evidence type="ECO:0000256" key="2">
    <source>
        <dbReference type="SAM" id="Phobius"/>
    </source>
</evidence>
<evidence type="ECO:0000256" key="3">
    <source>
        <dbReference type="SAM" id="SignalP"/>
    </source>
</evidence>
<dbReference type="SMR" id="A0A836H0H0"/>
<name>A0A836H0H0_9TRYP</name>
<sequence>MCARLAALMSGTPALLPLLLLSILSPASVGAAVTTDPAEPLLGVPFFATDAALPAGSKLFASSDGGCLSNITTVCVVRSQVSGSSFRNGTCIFTVDSAALQVKLTVPRSTVPVAYWCVGNPGGARQVGTLQMHKMEVTPDYVFNGEGSTLTFGSAVPVETTVGLYAESRCNAVIPGGGPSALTNARTVKFTPNADSNLLFICASTLSVTGSTTKTALANAVALATPYTIKPTEGVLHHTVHVAVPIVYSFFNLATDAHCLNWKQADQTTSIQESIAFRVTAPRGKYFFCAKVSRNSVYIPAKNTFTVLEYDVVPHTLYAGKATDMSFALNAAPVQAALEAALSTSSDCTAAGNWQSTWSNPMQWAAGHPGVYYACVRKKANTADVGYASVLIVTDPPVTFFSPAIPVRGVSMRATLTHANATDAFFVIGISALSNCQTLLSKATASPASGTSVSLAVPLDAPSSLHFCVSNPLVAEPAVQGEAVRYYKLQTLTPQPFSLQHAPLRVGLPVNITLDSTVSLAKGTTATLVRAVASQPPCGATDMPTLDVAGAAFVLGPVTFPEAGGWDVCVREPGADYVAVRRVTVYGDATVTPPGIVAGVEGTIALRGLPPAAEVFVTSATACSSEAIVLCKANTSSEGAATLTLTSDGVGTLLLCCYYPDTTTKAMLQAAGSVRSANPRVAPAVVALAAQRNGPQALYFVAAGAASLSGHAAYLLSDRSMCPSGATVPSAAIALPALAVATGSDTPYATIKLSAAMVGRRYLVCVNTDGSFVATGTVLVVLPAPLLTADPATLAAGVPATIRLLSTYTSAAQVDTYAVVHGSTDCTGDLDTVSVLARGTINHRTGVAMAFLVPQSTAPLARVRVCVAPKSSLLGGGAIGYAAAGDLDVSVFAPLSAYAQLQRPASSVTGWPVHTAALQYLVRCGSSKDACRAIPAGANAACAETIARYRVGGATQGVLAAPHGSYWLCQSATIGLVTGTVAANATIDVVDAFLMSADADLAQIRAYVPFSATIKGGPKGTSFYSVMVQPATVPCHVAAKESQTFVSSESTVIVNVSAIEPHVDVRFCVGPTTTSSRVEAARATLRPYMSPAYIFADTPTTITLPSRSAGTSALLSSSRTSPVPVQGGSKRPLSGGRVSFTIDGCGDNKDITELFYHEFHGAWSVMRGRMLLIRKASCIGGGGAASIQTAYAAPGVPITDVGVNMRFLAVAGISTTSSSTSPPGVGVLATGYVPAVNEDAAFYVWAHPIGEPQVLFTTAAPTLRVRNWAVEPAEALSRYNATIGAAPHTLVQISDAVPPDCSFFSESRQCDASLGEAADMGTPAQAAIYTATDVSGTVYVCTCRPQTGAPLAVAAFKSLLLPQVLRTSPAIVRSAAYAATLKTDGYVVQEATVFLSSNRCAGSLPLELTVVSTIAVLSVSFDTANLAKDVEDVDLCVRTPGGTGAAIASVPVASGSIWPTQFALGATAATIFMPLSRHTTFQLSATETECVDVAGMPTFTTDGDGYATVSLLGPGGDALPLGRYAVCAAKSTRAVAALETIEVVPAAHFSVRGSIFVVGVPSRMELEQDLRAADLIAGFSTTATCSSVTPDHGTWTALSSTAIEVRANAVKRAGVFLCAQVPANGSIVALPHVLASPRHITFLEREMALPTGNWNTCTDYWVDHCHPPGGDGSTAADVLTVVRGGCCDPAAQAAAVGSASMASGTCRLRIDAAKVAAHPAGTSFSVCAWNPENRSACATLHTVAVTTNCTLSTVGGGSRLSKGAAAGIAVGCVASGVALVFLACLMWRRRRARENSKSMVSDGEDPCSSEGTGAGGAWEERQPHELLWAQLGNTATDATRSEELVQVGGAMPTTQLSDSMAATTDAEAPLDLAPNCMDVWPEVINKYYRFLDGSDVDYDTVSLIPGEGEPCGMDEELEAMLAVPPASALTAELEARRQAELRFVADRNARLLVVQEERRRMEEEDPIMLKMIILQEREEWMRAALEGHYRRADYNLTVLLQSSLDYCNALSRKRRSDSSESPSSPSELLSVGSWDVAPLVPFDCRFDSYTDGTYALMESSASAFSPEASSQRSIGKGSAFPHPPLPAPGSPSARNRPAGSQPSATETKRLTCSPDDLYRKRRFLEFPFVTNSVKTLIGCSGSVPLPAFVRGLPLVDLQAFHSKHRWLADPPRHTGSADRCSETKGMWAFMAPGSEMPFVRRYLTLFEKEFCGREKMLEADAAFWSRLFCEKRTTPVFSAFEEVETVYNPSDARSFCATSLEYRNLGSSESDSDGGSFEDDGKRHTQSVEVWAQEKPAPESIVEQRRVEQELASLQITKRMTAEEKKKVAAAQAAFRAMRSAERKARTARERAEAARQKAEAANENAKSAKASCERRSLSRTRLTSTTTAEEQVVQDLQRMEDLRRLGMR</sequence>
<proteinExistence type="predicted"/>
<feature type="region of interest" description="Disordered" evidence="1">
    <location>
        <begin position="2349"/>
        <end position="2391"/>
    </location>
</feature>
<organism evidence="4 5">
    <name type="scientific">Leishmania martiniquensis</name>
    <dbReference type="NCBI Taxonomy" id="1580590"/>
    <lineage>
        <taxon>Eukaryota</taxon>
        <taxon>Discoba</taxon>
        <taxon>Euglenozoa</taxon>
        <taxon>Kinetoplastea</taxon>
        <taxon>Metakinetoplastina</taxon>
        <taxon>Trypanosomatida</taxon>
        <taxon>Trypanosomatidae</taxon>
        <taxon>Leishmaniinae</taxon>
        <taxon>Leishmania</taxon>
    </lineage>
</organism>
<feature type="chain" id="PRO_5032586493" evidence="3">
    <location>
        <begin position="32"/>
        <end position="2409"/>
    </location>
</feature>
<feature type="region of interest" description="Disordered" evidence="1">
    <location>
        <begin position="1795"/>
        <end position="1817"/>
    </location>
</feature>
<dbReference type="RefSeq" id="XP_067175068.1">
    <property type="nucleotide sequence ID" value="XM_067319693.1"/>
</dbReference>